<dbReference type="Proteomes" id="UP000050280">
    <property type="component" value="Unassembled WGS sequence"/>
</dbReference>
<protein>
    <submittedName>
        <fullName evidence="1">Glycosyl hydrolase BNR repeat-containing protein</fullName>
    </submittedName>
</protein>
<dbReference type="SUPFAM" id="SSF50939">
    <property type="entry name" value="Sialidases"/>
    <property type="match status" value="2"/>
</dbReference>
<dbReference type="PANTHER" id="PTHR43739">
    <property type="entry name" value="XYLOGLUCANASE (EUROFUNG)"/>
    <property type="match status" value="1"/>
</dbReference>
<dbReference type="InterPro" id="IPR052025">
    <property type="entry name" value="Xyloglucanase_GH74"/>
</dbReference>
<dbReference type="OrthoDB" id="9757809at2"/>
<sequence length="935" mass="103738">MGFTQQRATPASNVQADLRKKQQLAATSLVKNLPLKNIGPNIMSGRVADIEVNPDNPTEFYVGYASGGLWHTKNNGTSFTPIMDNAETINIGDIAVDWNLGTIWVGTGENISSRSSYAGTGLLKSADGGKTWQNMGLTDAHHFGRILIDPNNADHIVVGVTGHLYTPNLERGIYKTTDGGTTWQQTLFINETTGIIDVAATPSNFNTLYAAAWQKDRKAWDFTGNGNASGIYKSTDAGLTWKKLSTPESGLPTGQAVGRIGLAVYDDRTVYAVHDSQFRRPATPRENTDATALQKTDFKTMSKADVKALSNKQLNAFLKSNRFPKQYTAEKVKQMISQGVIEPEDIYRYLTNPNATSYDTEVVGAEVYRSDDGGTTWTRRNKDYIDDLFYSYGYVFAQVRVDANNKNKIYLLGVPIIKSDDGGKTYTSIQKENVHVDHHSLWVNPNTPGHLINGNDGGVNISYDDGETWIKNNSESVGTFFAINVDDQEPYNVYGGLQDNGVWMGPHDAEMDRRWQQTGHHPWKGIAGGDGMQIQIDSRNPHIIYTGSQFGYYSRIDLENDERTFIRPKHQLGESPYRFNWESPILLSTHNQDILYFGTNKLMRSMNQGNDWTPISPDLTAGGKKGNVPYGTLTTISESPLQFGLLYTGSDDGLVQLSKNGGGSWLNITDGLPKNLWVSTVLASSHKKERIYVALSGYRNDDFTTYLHTSENYGQTWQPIASNMPNAPVNVIIEDPLNQSLLFVGTDNGLYVSLNRGASWEVMQNGMPNVAVHDLVIQPKAKHLIVGTHGRSIYKVAIAALQQMDAELLKKEVHVFALEDIKHSPNWGNRWSQWMESNTPEQPITIYTARASTLDIAIKATDGTLVNTMQLRSEIGLNRVPYNLSFSKKGLHAFLRKNKMKLTAAKNGKTYLPKGVYEVGVRNDGKIATVAFKIK</sequence>
<accession>A0A0P7AXI2</accession>
<dbReference type="STRING" id="1300341.I595_3021"/>
<dbReference type="InterPro" id="IPR036278">
    <property type="entry name" value="Sialidase_sf"/>
</dbReference>
<keyword evidence="2" id="KW-1185">Reference proteome</keyword>
<keyword evidence="1" id="KW-0378">Hydrolase</keyword>
<proteinExistence type="predicted"/>
<dbReference type="Gene3D" id="2.130.10.10">
    <property type="entry name" value="YVTN repeat-like/Quinoprotein amine dehydrogenase"/>
    <property type="match status" value="4"/>
</dbReference>
<dbReference type="CDD" id="cd15482">
    <property type="entry name" value="Sialidase_non-viral"/>
    <property type="match status" value="2"/>
</dbReference>
<name>A0A0P7AXI2_9FLAO</name>
<dbReference type="GO" id="GO:0010411">
    <property type="term" value="P:xyloglucan metabolic process"/>
    <property type="evidence" value="ECO:0007669"/>
    <property type="project" value="TreeGrafter"/>
</dbReference>
<dbReference type="EMBL" id="LDJX01000006">
    <property type="protein sequence ID" value="KPM31042.1"/>
    <property type="molecule type" value="Genomic_DNA"/>
</dbReference>
<dbReference type="InterPro" id="IPR015943">
    <property type="entry name" value="WD40/YVTN_repeat-like_dom_sf"/>
</dbReference>
<evidence type="ECO:0000313" key="2">
    <source>
        <dbReference type="Proteomes" id="UP000050280"/>
    </source>
</evidence>
<dbReference type="GO" id="GO:0016787">
    <property type="term" value="F:hydrolase activity"/>
    <property type="evidence" value="ECO:0007669"/>
    <property type="project" value="UniProtKB-KW"/>
</dbReference>
<dbReference type="AlphaFoldDB" id="A0A0P7AXI2"/>
<dbReference type="PANTHER" id="PTHR43739:SF5">
    <property type="entry name" value="EXO-ALPHA-SIALIDASE"/>
    <property type="match status" value="1"/>
</dbReference>
<dbReference type="PATRIC" id="fig|1300341.3.peg.3172"/>
<organism evidence="1 2">
    <name type="scientific">Croceitalea dokdonensis DOKDO 023</name>
    <dbReference type="NCBI Taxonomy" id="1300341"/>
    <lineage>
        <taxon>Bacteria</taxon>
        <taxon>Pseudomonadati</taxon>
        <taxon>Bacteroidota</taxon>
        <taxon>Flavobacteriia</taxon>
        <taxon>Flavobacteriales</taxon>
        <taxon>Flavobacteriaceae</taxon>
        <taxon>Croceitalea</taxon>
    </lineage>
</organism>
<gene>
    <name evidence="1" type="ORF">I595_3021</name>
</gene>
<comment type="caution">
    <text evidence="1">The sequence shown here is derived from an EMBL/GenBank/DDBJ whole genome shotgun (WGS) entry which is preliminary data.</text>
</comment>
<reference evidence="1 2" key="1">
    <citation type="submission" date="2015-09" db="EMBL/GenBank/DDBJ databases">
        <title>Genome sequence of the marine flavobacterium Croceitalea dokdonensis DOKDO 023 that contains proton- and sodium-pumping rhodopsins.</title>
        <authorList>
            <person name="Kwon S.-K."/>
            <person name="Lee H.K."/>
            <person name="Kwak M.-J."/>
            <person name="Kim J.F."/>
        </authorList>
    </citation>
    <scope>NUCLEOTIDE SEQUENCE [LARGE SCALE GENOMIC DNA]</scope>
    <source>
        <strain evidence="1 2">DOKDO 023</strain>
    </source>
</reference>
<evidence type="ECO:0000313" key="1">
    <source>
        <dbReference type="EMBL" id="KPM31042.1"/>
    </source>
</evidence>